<dbReference type="Proteomes" id="UP000546642">
    <property type="component" value="Unassembled WGS sequence"/>
</dbReference>
<dbReference type="AlphaFoldDB" id="A0A7W9YHR4"/>
<evidence type="ECO:0000313" key="2">
    <source>
        <dbReference type="Proteomes" id="UP000546642"/>
    </source>
</evidence>
<proteinExistence type="predicted"/>
<sequence length="299" mass="33520">MTLLTKDQLRSAEHFIARNARLIDRHRYAFHFTCGPADPILAALDSYRNVDGGYGNGLEPDLRGHGSQPVAVETALRYLDELGRIDRDTTADVCRYLTSITHANGGVPNVLPSVRHTEAAPWWRETDDFSGTLTPTASIAGILHKHHAAHPWRDRATAFCWTRIAGLHWTEPIEAMAICTFLQHVADRPRADAEFERLAPMIRAVIELDPDATGHVHTPLDLATTPTHIARRLFTDAEIEKHLDALTRQQQDDGGWPINWETWVDTVTSDWRGIISIQRLTTLRAYGRIDAAPTPVLQV</sequence>
<gene>
    <name evidence="1" type="ORF">HNR23_002423</name>
</gene>
<evidence type="ECO:0008006" key="3">
    <source>
        <dbReference type="Google" id="ProtNLM"/>
    </source>
</evidence>
<accession>A0A7W9YHR4</accession>
<name>A0A7W9YHR4_9ACTN</name>
<evidence type="ECO:0000313" key="1">
    <source>
        <dbReference type="EMBL" id="MBB6172363.1"/>
    </source>
</evidence>
<dbReference type="SUPFAM" id="SSF48239">
    <property type="entry name" value="Terpenoid cyclases/Protein prenyltransferases"/>
    <property type="match status" value="1"/>
</dbReference>
<keyword evidence="2" id="KW-1185">Reference proteome</keyword>
<dbReference type="EMBL" id="JACHDS010000001">
    <property type="protein sequence ID" value="MBB6172363.1"/>
    <property type="molecule type" value="Genomic_DNA"/>
</dbReference>
<reference evidence="1 2" key="1">
    <citation type="submission" date="2020-08" db="EMBL/GenBank/DDBJ databases">
        <title>Sequencing the genomes of 1000 actinobacteria strains.</title>
        <authorList>
            <person name="Klenk H.-P."/>
        </authorList>
    </citation>
    <scope>NUCLEOTIDE SEQUENCE [LARGE SCALE GENOMIC DNA]</scope>
    <source>
        <strain evidence="1 2">DSM 46659</strain>
    </source>
</reference>
<dbReference type="InterPro" id="IPR008930">
    <property type="entry name" value="Terpenoid_cyclase/PrenylTrfase"/>
</dbReference>
<protein>
    <recommendedName>
        <fullName evidence="3">Prenyltransferase</fullName>
    </recommendedName>
</protein>
<comment type="caution">
    <text evidence="1">The sequence shown here is derived from an EMBL/GenBank/DDBJ whole genome shotgun (WGS) entry which is preliminary data.</text>
</comment>
<organism evidence="1 2">
    <name type="scientific">Nocardiopsis mwathae</name>
    <dbReference type="NCBI Taxonomy" id="1472723"/>
    <lineage>
        <taxon>Bacteria</taxon>
        <taxon>Bacillati</taxon>
        <taxon>Actinomycetota</taxon>
        <taxon>Actinomycetes</taxon>
        <taxon>Streptosporangiales</taxon>
        <taxon>Nocardiopsidaceae</taxon>
        <taxon>Nocardiopsis</taxon>
    </lineage>
</organism>